<keyword evidence="7" id="KW-1185">Reference proteome</keyword>
<dbReference type="GO" id="GO:0003735">
    <property type="term" value="F:structural constituent of ribosome"/>
    <property type="evidence" value="ECO:0007669"/>
    <property type="project" value="InterPro"/>
</dbReference>
<dbReference type="InterPro" id="IPR038584">
    <property type="entry name" value="Ribosomal_bL33_sf"/>
</dbReference>
<dbReference type="GO" id="GO:0006412">
    <property type="term" value="P:translation"/>
    <property type="evidence" value="ECO:0007669"/>
    <property type="project" value="UniProtKB-UniRule"/>
</dbReference>
<dbReference type="AlphaFoldDB" id="A0A420WL52"/>
<dbReference type="SUPFAM" id="SSF57829">
    <property type="entry name" value="Zn-binding ribosomal proteins"/>
    <property type="match status" value="1"/>
</dbReference>
<sequence length="55" mass="6480">MAKPTTIKIRLNSTADTGYFYVTKKNSRTMTEKMVKRKYDPVVRKHVDFKEGKIK</sequence>
<dbReference type="InterPro" id="IPR011332">
    <property type="entry name" value="Ribosomal_zn-bd"/>
</dbReference>
<dbReference type="EMBL" id="RBII01000001">
    <property type="protein sequence ID" value="RKQ71753.1"/>
    <property type="molecule type" value="Genomic_DNA"/>
</dbReference>
<dbReference type="Gene3D" id="2.20.28.120">
    <property type="entry name" value="Ribosomal protein L33"/>
    <property type="match status" value="1"/>
</dbReference>
<dbReference type="InterPro" id="IPR001705">
    <property type="entry name" value="Ribosomal_bL33"/>
</dbReference>
<protein>
    <recommendedName>
        <fullName evidence="4 5">Large ribosomal subunit protein bL33</fullName>
    </recommendedName>
</protein>
<comment type="similarity">
    <text evidence="1 5">Belongs to the bacterial ribosomal protein bL33 family.</text>
</comment>
<dbReference type="PANTHER" id="PTHR15238">
    <property type="entry name" value="54S RIBOSOMAL PROTEIN L39, MITOCHONDRIAL"/>
    <property type="match status" value="1"/>
</dbReference>
<dbReference type="PROSITE" id="PS00582">
    <property type="entry name" value="RIBOSOMAL_L33"/>
    <property type="match status" value="1"/>
</dbReference>
<evidence type="ECO:0000256" key="1">
    <source>
        <dbReference type="ARBA" id="ARBA00007596"/>
    </source>
</evidence>
<dbReference type="FunCoup" id="A0A420WL52">
    <property type="interactions" value="471"/>
</dbReference>
<name>A0A420WL52_9PROT</name>
<dbReference type="HAMAP" id="MF_00294">
    <property type="entry name" value="Ribosomal_bL33"/>
    <property type="match status" value="1"/>
</dbReference>
<dbReference type="OrthoDB" id="21586at2"/>
<evidence type="ECO:0000256" key="3">
    <source>
        <dbReference type="ARBA" id="ARBA00023274"/>
    </source>
</evidence>
<evidence type="ECO:0000256" key="5">
    <source>
        <dbReference type="HAMAP-Rule" id="MF_00294"/>
    </source>
</evidence>
<dbReference type="NCBIfam" id="NF001860">
    <property type="entry name" value="PRK00595.1"/>
    <property type="match status" value="1"/>
</dbReference>
<dbReference type="InterPro" id="IPR018264">
    <property type="entry name" value="Ribosomal_bL33_CS"/>
</dbReference>
<comment type="caution">
    <text evidence="6">The sequence shown here is derived from an EMBL/GenBank/DDBJ whole genome shotgun (WGS) entry which is preliminary data.</text>
</comment>
<evidence type="ECO:0000256" key="4">
    <source>
        <dbReference type="ARBA" id="ARBA00035176"/>
    </source>
</evidence>
<accession>A0A420WL52</accession>
<keyword evidence="2 5" id="KW-0689">Ribosomal protein</keyword>
<dbReference type="PANTHER" id="PTHR15238:SF1">
    <property type="entry name" value="LARGE RIBOSOMAL SUBUNIT PROTEIN BL33M"/>
    <property type="match status" value="1"/>
</dbReference>
<dbReference type="GO" id="GO:0022625">
    <property type="term" value="C:cytosolic large ribosomal subunit"/>
    <property type="evidence" value="ECO:0007669"/>
    <property type="project" value="TreeGrafter"/>
</dbReference>
<keyword evidence="3 5" id="KW-0687">Ribonucleoprotein</keyword>
<evidence type="ECO:0000313" key="7">
    <source>
        <dbReference type="Proteomes" id="UP000282211"/>
    </source>
</evidence>
<reference evidence="6 7" key="1">
    <citation type="submission" date="2018-10" db="EMBL/GenBank/DDBJ databases">
        <title>Genomic Encyclopedia of Type Strains, Phase IV (KMG-IV): sequencing the most valuable type-strain genomes for metagenomic binning, comparative biology and taxonomic classification.</title>
        <authorList>
            <person name="Goeker M."/>
        </authorList>
    </citation>
    <scope>NUCLEOTIDE SEQUENCE [LARGE SCALE GENOMIC DNA]</scope>
    <source>
        <strain evidence="6 7">DSM 22008</strain>
    </source>
</reference>
<dbReference type="Pfam" id="PF00471">
    <property type="entry name" value="Ribosomal_L33"/>
    <property type="match status" value="1"/>
</dbReference>
<dbReference type="NCBIfam" id="TIGR01023">
    <property type="entry name" value="rpmG_bact"/>
    <property type="match status" value="1"/>
</dbReference>
<evidence type="ECO:0000313" key="6">
    <source>
        <dbReference type="EMBL" id="RKQ71753.1"/>
    </source>
</evidence>
<organism evidence="6 7">
    <name type="scientific">Litorimonas taeanensis</name>
    <dbReference type="NCBI Taxonomy" id="568099"/>
    <lineage>
        <taxon>Bacteria</taxon>
        <taxon>Pseudomonadati</taxon>
        <taxon>Pseudomonadota</taxon>
        <taxon>Alphaproteobacteria</taxon>
        <taxon>Maricaulales</taxon>
        <taxon>Robiginitomaculaceae</taxon>
    </lineage>
</organism>
<proteinExistence type="inferred from homology"/>
<evidence type="ECO:0000256" key="2">
    <source>
        <dbReference type="ARBA" id="ARBA00022980"/>
    </source>
</evidence>
<dbReference type="Proteomes" id="UP000282211">
    <property type="component" value="Unassembled WGS sequence"/>
</dbReference>
<dbReference type="InParanoid" id="A0A420WL52"/>
<gene>
    <name evidence="5" type="primary">rpmG</name>
    <name evidence="6" type="ORF">DES40_1083</name>
</gene>
<dbReference type="RefSeq" id="WP_121099498.1">
    <property type="nucleotide sequence ID" value="NZ_RBII01000001.1"/>
</dbReference>